<dbReference type="PANTHER" id="PTHR43298:SF2">
    <property type="entry name" value="FMN_FAD EXPORTER YEEO-RELATED"/>
    <property type="match status" value="1"/>
</dbReference>
<feature type="transmembrane region" description="Helical" evidence="13">
    <location>
        <begin position="12"/>
        <end position="30"/>
    </location>
</feature>
<dbReference type="Proteomes" id="UP000516160">
    <property type="component" value="Chromosome"/>
</dbReference>
<sequence length="462" mass="50292">MRDLTEGNIPKQIFYFTLPMLIGNVFQQLYNTVDSIIIGRFEGTDALAAVGASFPIIFLLVSLLMGVTMGATILISQYFGAKDFEMVKKTVGTTYIFLFFASIATTIIGLLFSKHILALLNTPDSVLPLAQTYLNIMFIGMVSTFGYNAISAILRGVGDSKTPLTFLIIASVINIALDLLFVGVFGWGVAGVAWATVIAQSCSFFFGLYHLSKTKSLLSVNIKEMVFDKLIFLKCLKIGIPSGIQQTLFSLGMIALQGLVNSFGSNTMAAYTAAGRIDAFALMPIMNFGQAISTFVGQNIGANKMHRVKKGYITTIIMSSAMALFVTISLFVFGEPLMRMFDSNPEVVAIGMRKIQIVSLFYVVVSVMFITTGVLRGAGDTMVPLFISMITLWLIRVPVAYLLTPRLGSDGIWWSIPSGWTLGLILTVGYYSTGKWKSKAVVGYKQDSTGDKLDKKVLPNAG</sequence>
<dbReference type="Pfam" id="PF01554">
    <property type="entry name" value="MatE"/>
    <property type="match status" value="2"/>
</dbReference>
<evidence type="ECO:0000256" key="13">
    <source>
        <dbReference type="SAM" id="Phobius"/>
    </source>
</evidence>
<accession>A0A7G9W997</accession>
<dbReference type="GO" id="GO:0005886">
    <property type="term" value="C:plasma membrane"/>
    <property type="evidence" value="ECO:0007669"/>
    <property type="project" value="UniProtKB-SubCell"/>
</dbReference>
<keyword evidence="8 13" id="KW-0812">Transmembrane</keyword>
<feature type="transmembrane region" description="Helical" evidence="13">
    <location>
        <begin position="50"/>
        <end position="75"/>
    </location>
</feature>
<proteinExistence type="inferred from homology"/>
<comment type="subcellular location">
    <subcellularLocation>
        <location evidence="2">Cell membrane</location>
        <topology evidence="2">Multi-pass membrane protein</topology>
    </subcellularLocation>
</comment>
<evidence type="ECO:0000256" key="7">
    <source>
        <dbReference type="ARBA" id="ARBA00022475"/>
    </source>
</evidence>
<evidence type="ECO:0000256" key="10">
    <source>
        <dbReference type="ARBA" id="ARBA00023065"/>
    </source>
</evidence>
<organism evidence="14 15">
    <name type="scientific">Alkalicella caledoniensis</name>
    <dbReference type="NCBI Taxonomy" id="2731377"/>
    <lineage>
        <taxon>Bacteria</taxon>
        <taxon>Bacillati</taxon>
        <taxon>Bacillota</taxon>
        <taxon>Clostridia</taxon>
        <taxon>Eubacteriales</taxon>
        <taxon>Proteinivoracaceae</taxon>
        <taxon>Alkalicella</taxon>
    </lineage>
</organism>
<feature type="transmembrane region" description="Helical" evidence="13">
    <location>
        <begin position="354"/>
        <end position="375"/>
    </location>
</feature>
<keyword evidence="7" id="KW-1003">Cell membrane</keyword>
<keyword evidence="10" id="KW-0406">Ion transport</keyword>
<keyword evidence="6" id="KW-0050">Antiport</keyword>
<gene>
    <name evidence="14" type="ORF">HYG86_11040</name>
</gene>
<keyword evidence="9 13" id="KW-1133">Transmembrane helix</keyword>
<dbReference type="PIRSF" id="PIRSF006603">
    <property type="entry name" value="DinF"/>
    <property type="match status" value="1"/>
</dbReference>
<dbReference type="EMBL" id="CP058559">
    <property type="protein sequence ID" value="QNO15259.1"/>
    <property type="molecule type" value="Genomic_DNA"/>
</dbReference>
<evidence type="ECO:0000256" key="11">
    <source>
        <dbReference type="ARBA" id="ARBA00023136"/>
    </source>
</evidence>
<feature type="transmembrane region" description="Helical" evidence="13">
    <location>
        <begin position="312"/>
        <end position="334"/>
    </location>
</feature>
<dbReference type="PANTHER" id="PTHR43298">
    <property type="entry name" value="MULTIDRUG RESISTANCE PROTEIN NORM-RELATED"/>
    <property type="match status" value="1"/>
</dbReference>
<protein>
    <recommendedName>
        <fullName evidence="4">Probable multidrug resistance protein NorM</fullName>
    </recommendedName>
    <alternativeName>
        <fullName evidence="12">Multidrug-efflux transporter</fullName>
    </alternativeName>
</protein>
<dbReference type="AlphaFoldDB" id="A0A7G9W997"/>
<evidence type="ECO:0000256" key="3">
    <source>
        <dbReference type="ARBA" id="ARBA00010199"/>
    </source>
</evidence>
<evidence type="ECO:0000256" key="9">
    <source>
        <dbReference type="ARBA" id="ARBA00022989"/>
    </source>
</evidence>
<evidence type="ECO:0000256" key="5">
    <source>
        <dbReference type="ARBA" id="ARBA00022448"/>
    </source>
</evidence>
<dbReference type="CDD" id="cd13138">
    <property type="entry name" value="MATE_yoeA_like"/>
    <property type="match status" value="1"/>
</dbReference>
<evidence type="ECO:0000256" key="12">
    <source>
        <dbReference type="ARBA" id="ARBA00031636"/>
    </source>
</evidence>
<feature type="transmembrane region" description="Helical" evidence="13">
    <location>
        <begin position="95"/>
        <end position="113"/>
    </location>
</feature>
<dbReference type="KEGG" id="acae:HYG86_11040"/>
<feature type="transmembrane region" description="Helical" evidence="13">
    <location>
        <begin position="411"/>
        <end position="431"/>
    </location>
</feature>
<feature type="transmembrane region" description="Helical" evidence="13">
    <location>
        <begin position="166"/>
        <end position="186"/>
    </location>
</feature>
<feature type="transmembrane region" description="Helical" evidence="13">
    <location>
        <begin position="192"/>
        <end position="211"/>
    </location>
</feature>
<evidence type="ECO:0000256" key="2">
    <source>
        <dbReference type="ARBA" id="ARBA00004651"/>
    </source>
</evidence>
<keyword evidence="15" id="KW-1185">Reference proteome</keyword>
<dbReference type="RefSeq" id="WP_213165623.1">
    <property type="nucleotide sequence ID" value="NZ_CP058559.1"/>
</dbReference>
<dbReference type="GO" id="GO:0006811">
    <property type="term" value="P:monoatomic ion transport"/>
    <property type="evidence" value="ECO:0007669"/>
    <property type="project" value="UniProtKB-KW"/>
</dbReference>
<keyword evidence="5" id="KW-0813">Transport</keyword>
<dbReference type="InterPro" id="IPR002528">
    <property type="entry name" value="MATE_fam"/>
</dbReference>
<evidence type="ECO:0000256" key="1">
    <source>
        <dbReference type="ARBA" id="ARBA00003408"/>
    </source>
</evidence>
<name>A0A7G9W997_ALKCA</name>
<reference evidence="14 15" key="1">
    <citation type="submission" date="2020-07" db="EMBL/GenBank/DDBJ databases">
        <title>Alkalicella. sp. LB2 genome.</title>
        <authorList>
            <person name="Postec A."/>
            <person name="Quemeneur M."/>
        </authorList>
    </citation>
    <scope>NUCLEOTIDE SEQUENCE [LARGE SCALE GENOMIC DNA]</scope>
    <source>
        <strain evidence="14 15">LB2</strain>
    </source>
</reference>
<feature type="transmembrane region" description="Helical" evidence="13">
    <location>
        <begin position="133"/>
        <end position="154"/>
    </location>
</feature>
<evidence type="ECO:0000256" key="8">
    <source>
        <dbReference type="ARBA" id="ARBA00022692"/>
    </source>
</evidence>
<dbReference type="InterPro" id="IPR048279">
    <property type="entry name" value="MdtK-like"/>
</dbReference>
<feature type="transmembrane region" description="Helical" evidence="13">
    <location>
        <begin position="382"/>
        <end position="399"/>
    </location>
</feature>
<evidence type="ECO:0000313" key="14">
    <source>
        <dbReference type="EMBL" id="QNO15259.1"/>
    </source>
</evidence>
<dbReference type="NCBIfam" id="TIGR00797">
    <property type="entry name" value="matE"/>
    <property type="match status" value="1"/>
</dbReference>
<comment type="similarity">
    <text evidence="3">Belongs to the multi antimicrobial extrusion (MATE) (TC 2.A.66.1) family.</text>
</comment>
<evidence type="ECO:0000256" key="6">
    <source>
        <dbReference type="ARBA" id="ARBA00022449"/>
    </source>
</evidence>
<evidence type="ECO:0000256" key="4">
    <source>
        <dbReference type="ARBA" id="ARBA00020268"/>
    </source>
</evidence>
<dbReference type="InterPro" id="IPR050222">
    <property type="entry name" value="MATE_MdtK"/>
</dbReference>
<keyword evidence="11 13" id="KW-0472">Membrane</keyword>
<dbReference type="GO" id="GO:0042910">
    <property type="term" value="F:xenobiotic transmembrane transporter activity"/>
    <property type="evidence" value="ECO:0007669"/>
    <property type="project" value="InterPro"/>
</dbReference>
<comment type="function">
    <text evidence="1">Multidrug efflux pump.</text>
</comment>
<evidence type="ECO:0000313" key="15">
    <source>
        <dbReference type="Proteomes" id="UP000516160"/>
    </source>
</evidence>
<dbReference type="GO" id="GO:0015297">
    <property type="term" value="F:antiporter activity"/>
    <property type="evidence" value="ECO:0007669"/>
    <property type="project" value="UniProtKB-KW"/>
</dbReference>